<protein>
    <submittedName>
        <fullName evidence="2">Uncharacterized protein</fullName>
    </submittedName>
</protein>
<reference evidence="2 3" key="1">
    <citation type="submission" date="2024-07" db="EMBL/GenBank/DDBJ databases">
        <title>Section-level genome sequencing and comparative genomics of Aspergillus sections Usti and Cavernicolus.</title>
        <authorList>
            <consortium name="Lawrence Berkeley National Laboratory"/>
            <person name="Nybo J.L."/>
            <person name="Vesth T.C."/>
            <person name="Theobald S."/>
            <person name="Frisvad J.C."/>
            <person name="Larsen T.O."/>
            <person name="Kjaerboelling I."/>
            <person name="Rothschild-Mancinelli K."/>
            <person name="Lyhne E.K."/>
            <person name="Kogle M.E."/>
            <person name="Barry K."/>
            <person name="Clum A."/>
            <person name="Na H."/>
            <person name="Ledsgaard L."/>
            <person name="Lin J."/>
            <person name="Lipzen A."/>
            <person name="Kuo A."/>
            <person name="Riley R."/>
            <person name="Mondo S."/>
            <person name="Labutti K."/>
            <person name="Haridas S."/>
            <person name="Pangalinan J."/>
            <person name="Salamov A.A."/>
            <person name="Simmons B.A."/>
            <person name="Magnuson J.K."/>
            <person name="Chen J."/>
            <person name="Drula E."/>
            <person name="Henrissat B."/>
            <person name="Wiebenga A."/>
            <person name="Lubbers R.J."/>
            <person name="Gomes A.C."/>
            <person name="Makela M.R."/>
            <person name="Stajich J."/>
            <person name="Grigoriev I.V."/>
            <person name="Mortensen U.H."/>
            <person name="De Vries R.P."/>
            <person name="Baker S.E."/>
            <person name="Andersen M.R."/>
        </authorList>
    </citation>
    <scope>NUCLEOTIDE SEQUENCE [LARGE SCALE GENOMIC DNA]</scope>
    <source>
        <strain evidence="2 3">CBS 209.92</strain>
    </source>
</reference>
<organism evidence="2 3">
    <name type="scientific">Aspergillus keveii</name>
    <dbReference type="NCBI Taxonomy" id="714993"/>
    <lineage>
        <taxon>Eukaryota</taxon>
        <taxon>Fungi</taxon>
        <taxon>Dikarya</taxon>
        <taxon>Ascomycota</taxon>
        <taxon>Pezizomycotina</taxon>
        <taxon>Eurotiomycetes</taxon>
        <taxon>Eurotiomycetidae</taxon>
        <taxon>Eurotiales</taxon>
        <taxon>Aspergillaceae</taxon>
        <taxon>Aspergillus</taxon>
        <taxon>Aspergillus subgen. Nidulantes</taxon>
    </lineage>
</organism>
<sequence length="320" mass="34809">MSDLQAQVDVGQLTVAGLGMFAPLLAAFTADDVAPMAMVQLERLGAAFPISGPQAMQVADCLQRFSSTKLERFGIIIGWRKGDTASFMAKSSSGQSIALLAFCLGEIFPNTFGTILYHLSAKLMPASSAVASPTQLGVAGGILKTKLACLGFGNTLAKHVARIYDAYKHLQVPMPTDLLEPFSAESAVELFHGISRAVRDENCIVRISGTTCLGYIVGAVMILFPDDAMVSVDDYVIHEGPRRSTEKRPERPSQHPVERPRGTVSDLLGSYSLHRMMQPSSRSRRPRGAIPRLAWTSLIYCRCLAQVLYTPRCYEHPTSM</sequence>
<accession>A0ABR4FVE8</accession>
<name>A0ABR4FVE8_9EURO</name>
<evidence type="ECO:0000256" key="1">
    <source>
        <dbReference type="SAM" id="MobiDB-lite"/>
    </source>
</evidence>
<feature type="compositionally biased region" description="Basic and acidic residues" evidence="1">
    <location>
        <begin position="241"/>
        <end position="261"/>
    </location>
</feature>
<keyword evidence="3" id="KW-1185">Reference proteome</keyword>
<feature type="region of interest" description="Disordered" evidence="1">
    <location>
        <begin position="241"/>
        <end position="264"/>
    </location>
</feature>
<dbReference type="Proteomes" id="UP001610563">
    <property type="component" value="Unassembled WGS sequence"/>
</dbReference>
<proteinExistence type="predicted"/>
<evidence type="ECO:0000313" key="2">
    <source>
        <dbReference type="EMBL" id="KAL2786957.1"/>
    </source>
</evidence>
<gene>
    <name evidence="2" type="ORF">BJX66DRAFT_328200</name>
</gene>
<evidence type="ECO:0000313" key="3">
    <source>
        <dbReference type="Proteomes" id="UP001610563"/>
    </source>
</evidence>
<comment type="caution">
    <text evidence="2">The sequence shown here is derived from an EMBL/GenBank/DDBJ whole genome shotgun (WGS) entry which is preliminary data.</text>
</comment>
<dbReference type="EMBL" id="JBFTWV010000106">
    <property type="protein sequence ID" value="KAL2786957.1"/>
    <property type="molecule type" value="Genomic_DNA"/>
</dbReference>